<proteinExistence type="predicted"/>
<name>A0ABX7IDE1_9BACT</name>
<evidence type="ECO:0000313" key="3">
    <source>
        <dbReference type="Proteomes" id="UP000612680"/>
    </source>
</evidence>
<protein>
    <submittedName>
        <fullName evidence="2">Alpha-amylase</fullName>
    </submittedName>
</protein>
<dbReference type="EMBL" id="CP056775">
    <property type="protein sequence ID" value="QRR03718.1"/>
    <property type="molecule type" value="Genomic_DNA"/>
</dbReference>
<dbReference type="RefSeq" id="WP_204659909.1">
    <property type="nucleotide sequence ID" value="NZ_CP056775.1"/>
</dbReference>
<dbReference type="Proteomes" id="UP000612680">
    <property type="component" value="Chromosome"/>
</dbReference>
<dbReference type="SMART" id="SM00642">
    <property type="entry name" value="Aamy"/>
    <property type="match status" value="1"/>
</dbReference>
<feature type="domain" description="Glycosyl hydrolase family 13 catalytic" evidence="1">
    <location>
        <begin position="13"/>
        <end position="459"/>
    </location>
</feature>
<reference evidence="2 3" key="1">
    <citation type="submission" date="2020-06" db="EMBL/GenBank/DDBJ databases">
        <title>Dyadobacter sandarakinus sp. nov., isolated from the soil of the Arctic Yellow River Station.</title>
        <authorList>
            <person name="Zhang Y."/>
            <person name="Peng F."/>
        </authorList>
    </citation>
    <scope>NUCLEOTIDE SEQUENCE [LARGE SCALE GENOMIC DNA]</scope>
    <source>
        <strain evidence="2 3">Q3-56</strain>
    </source>
</reference>
<evidence type="ECO:0000259" key="1">
    <source>
        <dbReference type="SMART" id="SM00642"/>
    </source>
</evidence>
<dbReference type="InterPro" id="IPR006047">
    <property type="entry name" value="GH13_cat_dom"/>
</dbReference>
<gene>
    <name evidence="2" type="ORF">HWI92_23780</name>
</gene>
<keyword evidence="3" id="KW-1185">Reference proteome</keyword>
<evidence type="ECO:0000313" key="2">
    <source>
        <dbReference type="EMBL" id="QRR03718.1"/>
    </source>
</evidence>
<dbReference type="PANTHER" id="PTHR10357">
    <property type="entry name" value="ALPHA-AMYLASE FAMILY MEMBER"/>
    <property type="match status" value="1"/>
</dbReference>
<dbReference type="Gene3D" id="3.20.20.80">
    <property type="entry name" value="Glycosidases"/>
    <property type="match status" value="2"/>
</dbReference>
<dbReference type="PANTHER" id="PTHR10357:SF205">
    <property type="entry name" value="O-GLYCOSYL HYDROLASE FAMILY 13"/>
    <property type="match status" value="1"/>
</dbReference>
<accession>A0ABX7IDE1</accession>
<dbReference type="Pfam" id="PF00128">
    <property type="entry name" value="Alpha-amylase"/>
    <property type="match status" value="1"/>
</dbReference>
<sequence>MADTNQDKFIIYQIFTRLFGNLNTTNKYCGSIEENGSGKFNDITTVALEALKDFGATHVWYTGVLRHATLTAYPQYGLESDHPLIVKGIAGSPYAIKDYYDVNPDLAEDVGARMEEFEQLVSRSHATGLKVIIDFVPNHVARQYQSLARAEGVRDFGEEDDTSVAFKPSNNFYYIPNQDFIVPAGHSPVRDLEMPYTERPAKATGNDVFQAQPSQYDWYETIKLNYGVDYQNARTTYFNPLPDTWQKMYDILAFWVGKGVDGFRCDMAEMVPVEFWGWVIPEIKKLNSGVIFIAEIYNPQEYHNYIQKGKFDYLYDKVGLYNALRRLVEGFGTAEDITRIWQEESGDISRNMLRFLENHDEQRIASRYFAGDPWLAIPAMTLSATLHTGPLMIYFGQELGVNPTESEGFQGEDGRTTIFDYWGVPEVQLWVNDGKFNTEKLAAGQKRLRDFYQSLNHFVRNNEAIYAGAFFDLQYVNVDGQSYNYDKTVVYSYLRYTERQQLLLICNFDRERTIETNIRVPADVWTNALKLGKTTDYRLKPVFPLTTLPLHLKTTEITSTGVHVELPPVSVVVFEIVSNAQANA</sequence>
<organism evidence="2 3">
    <name type="scientific">Dyadobacter sandarakinus</name>
    <dbReference type="NCBI Taxonomy" id="2747268"/>
    <lineage>
        <taxon>Bacteria</taxon>
        <taxon>Pseudomonadati</taxon>
        <taxon>Bacteroidota</taxon>
        <taxon>Cytophagia</taxon>
        <taxon>Cytophagales</taxon>
        <taxon>Spirosomataceae</taxon>
        <taxon>Dyadobacter</taxon>
    </lineage>
</organism>
<dbReference type="SUPFAM" id="SSF51445">
    <property type="entry name" value="(Trans)glycosidases"/>
    <property type="match status" value="1"/>
</dbReference>
<dbReference type="CDD" id="cd11349">
    <property type="entry name" value="AmyAc_3"/>
    <property type="match status" value="1"/>
</dbReference>
<dbReference type="InterPro" id="IPR017853">
    <property type="entry name" value="GH"/>
</dbReference>